<dbReference type="EMBL" id="CP003003">
    <property type="protein sequence ID" value="AEO56089.1"/>
    <property type="molecule type" value="Genomic_DNA"/>
</dbReference>
<feature type="region of interest" description="Disordered" evidence="1">
    <location>
        <begin position="173"/>
        <end position="204"/>
    </location>
</feature>
<dbReference type="PANTHER" id="PTHR42085">
    <property type="entry name" value="F-BOX DOMAIN-CONTAINING PROTEIN"/>
    <property type="match status" value="1"/>
</dbReference>
<dbReference type="Proteomes" id="UP000007322">
    <property type="component" value="Chromosome 2"/>
</dbReference>
<dbReference type="OMA" id="NIPVWPV"/>
<protein>
    <recommendedName>
        <fullName evidence="4">F-box domain-containing protein</fullName>
    </recommendedName>
</protein>
<gene>
    <name evidence="2" type="ORF">MYCTH_2300594</name>
</gene>
<dbReference type="InParanoid" id="G2Q7N1"/>
<evidence type="ECO:0000256" key="1">
    <source>
        <dbReference type="SAM" id="MobiDB-lite"/>
    </source>
</evidence>
<feature type="region of interest" description="Disordered" evidence="1">
    <location>
        <begin position="272"/>
        <end position="297"/>
    </location>
</feature>
<evidence type="ECO:0000313" key="3">
    <source>
        <dbReference type="Proteomes" id="UP000007322"/>
    </source>
</evidence>
<evidence type="ECO:0008006" key="4">
    <source>
        <dbReference type="Google" id="ProtNLM"/>
    </source>
</evidence>
<evidence type="ECO:0000313" key="2">
    <source>
        <dbReference type="EMBL" id="AEO56089.1"/>
    </source>
</evidence>
<dbReference type="eggNOG" id="ENOG502SQUF">
    <property type="taxonomic scope" value="Eukaryota"/>
</dbReference>
<dbReference type="OrthoDB" id="4590851at2759"/>
<dbReference type="GeneID" id="11512013"/>
<feature type="region of interest" description="Disordered" evidence="1">
    <location>
        <begin position="118"/>
        <end position="152"/>
    </location>
</feature>
<accession>G2Q7N1</accession>
<organism evidence="2 3">
    <name type="scientific">Thermothelomyces thermophilus (strain ATCC 42464 / BCRC 31852 / DSM 1799)</name>
    <name type="common">Sporotrichum thermophile</name>
    <dbReference type="NCBI Taxonomy" id="573729"/>
    <lineage>
        <taxon>Eukaryota</taxon>
        <taxon>Fungi</taxon>
        <taxon>Dikarya</taxon>
        <taxon>Ascomycota</taxon>
        <taxon>Pezizomycotina</taxon>
        <taxon>Sordariomycetes</taxon>
        <taxon>Sordariomycetidae</taxon>
        <taxon>Sordariales</taxon>
        <taxon>Chaetomiaceae</taxon>
        <taxon>Thermothelomyces</taxon>
    </lineage>
</organism>
<name>G2Q7N1_THET4</name>
<dbReference type="InterPro" id="IPR038883">
    <property type="entry name" value="AN11006-like"/>
</dbReference>
<proteinExistence type="predicted"/>
<feature type="compositionally biased region" description="Basic and acidic residues" evidence="1">
    <location>
        <begin position="135"/>
        <end position="146"/>
    </location>
</feature>
<feature type="region of interest" description="Disordered" evidence="1">
    <location>
        <begin position="216"/>
        <end position="248"/>
    </location>
</feature>
<dbReference type="RefSeq" id="XP_003661334.1">
    <property type="nucleotide sequence ID" value="XM_003661286.1"/>
</dbReference>
<keyword evidence="3" id="KW-1185">Reference proteome</keyword>
<dbReference type="AlphaFoldDB" id="G2Q7N1"/>
<sequence length="342" mass="35987">MPRDPPTFLTLPLELRLEIYSHLLVLPPPPPRESLRPIYRCSFAASRALGSPTGTNSKPTLHPQILRVNKQTYHEALPILYGQNTFSAHPVQFTARPTLYHPYCSPCRPVTTVTPVGVEYDHPKSSSSTHAPGAEGRKEGENEAGRGKRTALALTNPNIRLIRKWHLRVRLDGPASPAPGVPAAATPAHSPEEQGGDDASPASMSLPSIATASAIATGDDTIPTSSNRSKPATQPEGPPGPPYSNPIAAAFSNAESLTLDLWRGGFTTSGHGAATAATGGGGGDDEGGGEEVGGPAALRPFEDVRGVRRVRIVGATAGIEEYLGWLQERMTVPTTTATKVSG</sequence>
<dbReference type="PANTHER" id="PTHR42085:SF2">
    <property type="entry name" value="F-BOX DOMAIN-CONTAINING PROTEIN"/>
    <property type="match status" value="1"/>
</dbReference>
<reference evidence="2 3" key="1">
    <citation type="journal article" date="2011" name="Nat. Biotechnol.">
        <title>Comparative genomic analysis of the thermophilic biomass-degrading fungi Myceliophthora thermophila and Thielavia terrestris.</title>
        <authorList>
            <person name="Berka R.M."/>
            <person name="Grigoriev I.V."/>
            <person name="Otillar R."/>
            <person name="Salamov A."/>
            <person name="Grimwood J."/>
            <person name="Reid I."/>
            <person name="Ishmael N."/>
            <person name="John T."/>
            <person name="Darmond C."/>
            <person name="Moisan M.-C."/>
            <person name="Henrissat B."/>
            <person name="Coutinho P.M."/>
            <person name="Lombard V."/>
            <person name="Natvig D.O."/>
            <person name="Lindquist E."/>
            <person name="Schmutz J."/>
            <person name="Lucas S."/>
            <person name="Harris P."/>
            <person name="Powlowski J."/>
            <person name="Bellemare A."/>
            <person name="Taylor D."/>
            <person name="Butler G."/>
            <person name="de Vries R.P."/>
            <person name="Allijn I.E."/>
            <person name="van den Brink J."/>
            <person name="Ushinsky S."/>
            <person name="Storms R."/>
            <person name="Powell A.J."/>
            <person name="Paulsen I.T."/>
            <person name="Elbourne L.D.H."/>
            <person name="Baker S.E."/>
            <person name="Magnuson J."/>
            <person name="LaBoissiere S."/>
            <person name="Clutterbuck A.J."/>
            <person name="Martinez D."/>
            <person name="Wogulis M."/>
            <person name="de Leon A.L."/>
            <person name="Rey M.W."/>
            <person name="Tsang A."/>
        </authorList>
    </citation>
    <scope>NUCLEOTIDE SEQUENCE [LARGE SCALE GENOMIC DNA]</scope>
    <source>
        <strain evidence="3">ATCC 42464 / BCRC 31852 / DSM 1799</strain>
    </source>
</reference>
<dbReference type="VEuPathDB" id="FungiDB:MYCTH_2300594"/>
<dbReference type="KEGG" id="mtm:MYCTH_2300594"/>
<dbReference type="HOGENOM" id="CLU_811780_0_0_1"/>